<dbReference type="Proteomes" id="UP001144612">
    <property type="component" value="Unassembled WGS sequence"/>
</dbReference>
<keyword evidence="1" id="KW-1133">Transmembrane helix</keyword>
<evidence type="ECO:0008006" key="4">
    <source>
        <dbReference type="Google" id="ProtNLM"/>
    </source>
</evidence>
<comment type="caution">
    <text evidence="2">The sequence shown here is derived from an EMBL/GenBank/DDBJ whole genome shotgun (WGS) entry which is preliminary data.</text>
</comment>
<dbReference type="RefSeq" id="WP_268060574.1">
    <property type="nucleotide sequence ID" value="NZ_JAPQFJ010000004.1"/>
</dbReference>
<evidence type="ECO:0000256" key="1">
    <source>
        <dbReference type="SAM" id="Phobius"/>
    </source>
</evidence>
<proteinExistence type="predicted"/>
<feature type="transmembrane region" description="Helical" evidence="1">
    <location>
        <begin position="70"/>
        <end position="90"/>
    </location>
</feature>
<keyword evidence="1" id="KW-0472">Membrane</keyword>
<organism evidence="2 3">
    <name type="scientific">Clostridium brassicae</name>
    <dbReference type="NCBI Taxonomy" id="2999072"/>
    <lineage>
        <taxon>Bacteria</taxon>
        <taxon>Bacillati</taxon>
        <taxon>Bacillota</taxon>
        <taxon>Clostridia</taxon>
        <taxon>Eubacteriales</taxon>
        <taxon>Clostridiaceae</taxon>
        <taxon>Clostridium</taxon>
    </lineage>
</organism>
<name>A0ABT4D794_9CLOT</name>
<sequence length="192" mass="22279">MFFKENWAPILTIVIPLLNIISNLSIMPYRHGRKLNKMNTSKEYSIFKIVSCTAIVCICLYAIFSKQADFSNLIFGIVLPILFSCANSFVNKFNYSKVTDKGIFFDDGFKKWNSFTSYTWSSPNAILFKGETRLNSFELELIIDDTKKLEMELLLNEYMHRDLLYKEISLNKCGELKKTQQCSLFKSTIAHE</sequence>
<reference evidence="2" key="1">
    <citation type="submission" date="2022-12" db="EMBL/GenBank/DDBJ databases">
        <title>Clostridium sp. nov., isolated from industrial wastewater.</title>
        <authorList>
            <person name="Jiayan W."/>
        </authorList>
    </citation>
    <scope>NUCLEOTIDE SEQUENCE</scope>
    <source>
        <strain evidence="2">ZC22-4</strain>
    </source>
</reference>
<protein>
    <recommendedName>
        <fullName evidence="4">DUF5673 domain-containing protein</fullName>
    </recommendedName>
</protein>
<keyword evidence="1" id="KW-0812">Transmembrane</keyword>
<feature type="transmembrane region" description="Helical" evidence="1">
    <location>
        <begin position="6"/>
        <end position="26"/>
    </location>
</feature>
<accession>A0ABT4D794</accession>
<dbReference type="EMBL" id="JAPQFJ010000004">
    <property type="protein sequence ID" value="MCY6958165.1"/>
    <property type="molecule type" value="Genomic_DNA"/>
</dbReference>
<feature type="transmembrane region" description="Helical" evidence="1">
    <location>
        <begin position="46"/>
        <end position="64"/>
    </location>
</feature>
<evidence type="ECO:0000313" key="2">
    <source>
        <dbReference type="EMBL" id="MCY6958165.1"/>
    </source>
</evidence>
<evidence type="ECO:0000313" key="3">
    <source>
        <dbReference type="Proteomes" id="UP001144612"/>
    </source>
</evidence>
<keyword evidence="3" id="KW-1185">Reference proteome</keyword>
<gene>
    <name evidence="2" type="ORF">OW729_06060</name>
</gene>